<feature type="transmembrane region" description="Helical" evidence="3">
    <location>
        <begin position="27"/>
        <end position="44"/>
    </location>
</feature>
<dbReference type="CDD" id="cd02022">
    <property type="entry name" value="DPCK"/>
    <property type="match status" value="1"/>
</dbReference>
<evidence type="ECO:0000256" key="1">
    <source>
        <dbReference type="ARBA" id="ARBA00022741"/>
    </source>
</evidence>
<dbReference type="PANTHER" id="PTHR10695">
    <property type="entry name" value="DEPHOSPHO-COA KINASE-RELATED"/>
    <property type="match status" value="1"/>
</dbReference>
<feature type="transmembrane region" description="Helical" evidence="3">
    <location>
        <begin position="116"/>
        <end position="136"/>
    </location>
</feature>
<keyword evidence="1" id="KW-0547">Nucleotide-binding</keyword>
<keyword evidence="3" id="KW-1133">Transmembrane helix</keyword>
<evidence type="ECO:0000313" key="5">
    <source>
        <dbReference type="Proteomes" id="UP001165060"/>
    </source>
</evidence>
<name>A0ABQ6MZ24_9STRA</name>
<reference evidence="4 5" key="1">
    <citation type="journal article" date="2023" name="Commun. Biol.">
        <title>Genome analysis of Parmales, the sister group of diatoms, reveals the evolutionary specialization of diatoms from phago-mixotrophs to photoautotrophs.</title>
        <authorList>
            <person name="Ban H."/>
            <person name="Sato S."/>
            <person name="Yoshikawa S."/>
            <person name="Yamada K."/>
            <person name="Nakamura Y."/>
            <person name="Ichinomiya M."/>
            <person name="Sato N."/>
            <person name="Blanc-Mathieu R."/>
            <person name="Endo H."/>
            <person name="Kuwata A."/>
            <person name="Ogata H."/>
        </authorList>
    </citation>
    <scope>NUCLEOTIDE SEQUENCE [LARGE SCALE GENOMIC DNA]</scope>
</reference>
<dbReference type="Pfam" id="PF01121">
    <property type="entry name" value="CoaE"/>
    <property type="match status" value="1"/>
</dbReference>
<dbReference type="PANTHER" id="PTHR10695:SF46">
    <property type="entry name" value="BIFUNCTIONAL COENZYME A SYNTHASE-RELATED"/>
    <property type="match status" value="1"/>
</dbReference>
<evidence type="ECO:0000256" key="3">
    <source>
        <dbReference type="SAM" id="Phobius"/>
    </source>
</evidence>
<dbReference type="HAMAP" id="MF_00376">
    <property type="entry name" value="Dephospho_CoA_kinase"/>
    <property type="match status" value="1"/>
</dbReference>
<accession>A0ABQ6MZ24</accession>
<protein>
    <recommendedName>
        <fullName evidence="6">Dephospho-CoA kinase</fullName>
    </recommendedName>
</protein>
<keyword evidence="2" id="KW-0067">ATP-binding</keyword>
<dbReference type="InterPro" id="IPR027417">
    <property type="entry name" value="P-loop_NTPase"/>
</dbReference>
<dbReference type="Gene3D" id="3.40.50.300">
    <property type="entry name" value="P-loop containing nucleotide triphosphate hydrolases"/>
    <property type="match status" value="1"/>
</dbReference>
<keyword evidence="3" id="KW-0812">Transmembrane</keyword>
<evidence type="ECO:0008006" key="6">
    <source>
        <dbReference type="Google" id="ProtNLM"/>
    </source>
</evidence>
<dbReference type="SUPFAM" id="SSF52540">
    <property type="entry name" value="P-loop containing nucleoside triphosphate hydrolases"/>
    <property type="match status" value="1"/>
</dbReference>
<evidence type="ECO:0000313" key="4">
    <source>
        <dbReference type="EMBL" id="GMI35650.1"/>
    </source>
</evidence>
<organism evidence="4 5">
    <name type="scientific">Tetraparma gracilis</name>
    <dbReference type="NCBI Taxonomy" id="2962635"/>
    <lineage>
        <taxon>Eukaryota</taxon>
        <taxon>Sar</taxon>
        <taxon>Stramenopiles</taxon>
        <taxon>Ochrophyta</taxon>
        <taxon>Bolidophyceae</taxon>
        <taxon>Parmales</taxon>
        <taxon>Triparmaceae</taxon>
        <taxon>Tetraparma</taxon>
    </lineage>
</organism>
<sequence length="372" mass="42053">MFSFAASWLLGTLTGRNASLQMRDQLIALALAPAIGLLAGALLMRAQAKKFRSVRHVQEDWRSALSSLANLPVLAGMFFGVATTSPESLFYACTRRSLEIARAEGDRYTIAECKEYAFMHSFLTFWICCSFLWWLAVANTLQPIGITGGIACGKSTICKILKKQDNVAIVDLDEIAHDVQRPPKKGEAVMNNCYQTILETFPGKKITKRDGSIDRKKLGDIVFADPAKRRLLEAIMRPKIMQAMVWRMVTGKMFRTNTKLMIEAPLLFEAPILRYIFGIIIVVSIPPDEQLKRLKKRNPELTTAQCEQRLEAQMPLEEKKKMATIVIENDKSEAEMEEVCKQVLKDIEHNGMLSMEGVFFIFMFGRFVLGIW</sequence>
<dbReference type="Proteomes" id="UP001165060">
    <property type="component" value="Unassembled WGS sequence"/>
</dbReference>
<dbReference type="NCBIfam" id="TIGR00152">
    <property type="entry name" value="dephospho-CoA kinase"/>
    <property type="match status" value="1"/>
</dbReference>
<keyword evidence="5" id="KW-1185">Reference proteome</keyword>
<feature type="transmembrane region" description="Helical" evidence="3">
    <location>
        <begin position="351"/>
        <end position="369"/>
    </location>
</feature>
<dbReference type="PROSITE" id="PS51219">
    <property type="entry name" value="DPCK"/>
    <property type="match status" value="1"/>
</dbReference>
<feature type="transmembrane region" description="Helical" evidence="3">
    <location>
        <begin position="260"/>
        <end position="285"/>
    </location>
</feature>
<dbReference type="InterPro" id="IPR001977">
    <property type="entry name" value="Depp_CoAkinase"/>
</dbReference>
<dbReference type="EMBL" id="BRYB01000699">
    <property type="protein sequence ID" value="GMI35650.1"/>
    <property type="molecule type" value="Genomic_DNA"/>
</dbReference>
<gene>
    <name evidence="4" type="ORF">TeGR_g13028</name>
</gene>
<proteinExistence type="inferred from homology"/>
<keyword evidence="3" id="KW-0472">Membrane</keyword>
<feature type="transmembrane region" description="Helical" evidence="3">
    <location>
        <begin position="64"/>
        <end position="82"/>
    </location>
</feature>
<evidence type="ECO:0000256" key="2">
    <source>
        <dbReference type="ARBA" id="ARBA00022840"/>
    </source>
</evidence>
<comment type="caution">
    <text evidence="4">The sequence shown here is derived from an EMBL/GenBank/DDBJ whole genome shotgun (WGS) entry which is preliminary data.</text>
</comment>